<dbReference type="EMBL" id="UXAV01000017">
    <property type="protein sequence ID" value="VDC19326.1"/>
    <property type="molecule type" value="Genomic_DNA"/>
</dbReference>
<name>A0A3P5WTK1_9BACL</name>
<dbReference type="RefSeq" id="WP_124068714.1">
    <property type="nucleotide sequence ID" value="NZ_UXAV01000017.1"/>
</dbReference>
<feature type="transmembrane region" description="Helical" evidence="1">
    <location>
        <begin position="65"/>
        <end position="86"/>
    </location>
</feature>
<accession>A0A3P5WTK1</accession>
<sequence>MYLTVPRLTDIVKKQFRYKMNAYTGIFSSLLIMQLIGIFFGVNSYSSYEASESLRITDATSTGDTPVVLTLVWAFITGILVTTLAYRNDAFSFVSNRLSHHLSSFLLVLLASVVGGITAVLAGSIGKFIVYAQNSTITIESPGLLDSPFSFFIGIATSILYTILFAGLGYTIGSFVQRSKLVIPLIVIVLIALPALNLSVGGVFFIEKTIAFFGTETSFLIFLMKVVITVVVLFALSVAVTNKTEVRK</sequence>
<feature type="transmembrane region" description="Helical" evidence="1">
    <location>
        <begin position="182"/>
        <end position="206"/>
    </location>
</feature>
<gene>
    <name evidence="2" type="ORF">FILTAD_00262</name>
</gene>
<protein>
    <recommendedName>
        <fullName evidence="4">ABC-2 family transporter protein</fullName>
    </recommendedName>
</protein>
<evidence type="ECO:0000313" key="3">
    <source>
        <dbReference type="Proteomes" id="UP000270468"/>
    </source>
</evidence>
<keyword evidence="1" id="KW-1133">Transmembrane helix</keyword>
<keyword evidence="1" id="KW-0812">Transmembrane</keyword>
<evidence type="ECO:0008006" key="4">
    <source>
        <dbReference type="Google" id="ProtNLM"/>
    </source>
</evidence>
<feature type="transmembrane region" description="Helical" evidence="1">
    <location>
        <begin position="106"/>
        <end position="129"/>
    </location>
</feature>
<organism evidence="2 3">
    <name type="scientific">Filibacter tadaridae</name>
    <dbReference type="NCBI Taxonomy" id="2483811"/>
    <lineage>
        <taxon>Bacteria</taxon>
        <taxon>Bacillati</taxon>
        <taxon>Bacillota</taxon>
        <taxon>Bacilli</taxon>
        <taxon>Bacillales</taxon>
        <taxon>Caryophanaceae</taxon>
        <taxon>Filibacter</taxon>
    </lineage>
</organism>
<dbReference type="OrthoDB" id="1795989at2"/>
<keyword evidence="3" id="KW-1185">Reference proteome</keyword>
<dbReference type="AlphaFoldDB" id="A0A3P5WTK1"/>
<proteinExistence type="predicted"/>
<feature type="transmembrane region" description="Helical" evidence="1">
    <location>
        <begin position="218"/>
        <end position="240"/>
    </location>
</feature>
<dbReference type="Proteomes" id="UP000270468">
    <property type="component" value="Unassembled WGS sequence"/>
</dbReference>
<keyword evidence="1" id="KW-0472">Membrane</keyword>
<evidence type="ECO:0000256" key="1">
    <source>
        <dbReference type="SAM" id="Phobius"/>
    </source>
</evidence>
<reference evidence="2 3" key="1">
    <citation type="submission" date="2018-11" db="EMBL/GenBank/DDBJ databases">
        <authorList>
            <person name="Criscuolo A."/>
        </authorList>
    </citation>
    <scope>NUCLEOTIDE SEQUENCE [LARGE SCALE GENOMIC DNA]</scope>
    <source>
        <strain evidence="2">ATB-66</strain>
    </source>
</reference>
<feature type="transmembrane region" description="Helical" evidence="1">
    <location>
        <begin position="149"/>
        <end position="170"/>
    </location>
</feature>
<evidence type="ECO:0000313" key="2">
    <source>
        <dbReference type="EMBL" id="VDC19326.1"/>
    </source>
</evidence>
<feature type="transmembrane region" description="Helical" evidence="1">
    <location>
        <begin position="21"/>
        <end position="45"/>
    </location>
</feature>